<dbReference type="InterPro" id="IPR015500">
    <property type="entry name" value="Peptidase_S8_subtilisin-rel"/>
</dbReference>
<feature type="active site" description="Charge relay system" evidence="5">
    <location>
        <position position="672"/>
    </location>
</feature>
<dbReference type="InterPro" id="IPR000209">
    <property type="entry name" value="Peptidase_S8/S53_dom"/>
</dbReference>
<accession>A0A370TTS0</accession>
<dbReference type="EMBL" id="NPIC01000002">
    <property type="protein sequence ID" value="RDL38904.1"/>
    <property type="molecule type" value="Genomic_DNA"/>
</dbReference>
<feature type="compositionally biased region" description="Pro residues" evidence="7">
    <location>
        <begin position="1065"/>
        <end position="1076"/>
    </location>
</feature>
<dbReference type="GO" id="GO:0006508">
    <property type="term" value="P:proteolysis"/>
    <property type="evidence" value="ECO:0007669"/>
    <property type="project" value="UniProtKB-KW"/>
</dbReference>
<evidence type="ECO:0000256" key="6">
    <source>
        <dbReference type="RuleBase" id="RU003355"/>
    </source>
</evidence>
<feature type="compositionally biased region" description="Low complexity" evidence="7">
    <location>
        <begin position="444"/>
        <end position="468"/>
    </location>
</feature>
<sequence length="1169" mass="123907">MWEAYLFVLVGALVLPTAGNTSSLITRAPFPFNNSTVHSNSSTYNTTSAFGSGIVSNIPSNTAPLVANDTIIAISTLALSSSTSHPPYANTSFPIMDSTTSPSTMEHPTTSKSVTSPTTTSLIQLSLATGKTDEPLAGTPTTGMSSLATSDQGSTPSTPRSSRSGTPTTSFIDPLPPLSYFTIPPLSFQNTTTRPPWLSQPSLLSNTGTTPPLATTTAATTTTPDNEDGLRISAPDFEELGLWTPTLTSGTVTAAAVTFSFELFSHKHQKTSTHTKDNTAAPTADALTLFKALIPHMTTSADIFGHAEDAISRLNDAVSDGSSTDSGIATAGSSMLNLLGNAFSTGARVGKALADIELEELDSEGNTINQGNLINVVDQIQTELYDLGQMIGKVEPLIKAQLNKKNAKFVLKVFFGVTAARVLKTNLQKLANWSFDSPKAHEIPTPTTKPTATSATSSSSSSSSSATETPKEYCIVTRRGTTIPQYEAFIKSLPDAAEGRRIVYPNLDSQVYTTVLNSSEVKIVRKNPIVFGAAINTSGAEEADDGYGVIPRPKPSAIQERGTETNRVRVPESPDHLRLISQGPKNAHDRESRTIPFEPLPDYVLSPKAGEGMTIYVIDSGIDPGHPEHARSYDPNHFYCVPNSLMKLPERDAKMVPYIAVPDTIMKDTRDHGQCVASLATGIINGVAKKSRLVPVRHRNTKYQITEEAVQKSWRYVINEVVATNNGLNGPPPPPGWAVINYSIGFGRHNGVYGYPSGDWAERKDHMRILLEECWENDIVTVVAAGNEGNSDDYDLSQDIPACLGTTANALITVGASDINGQQWHQTTRDAGLGGSISIWAQGDDIQCAALGDQGFQRNKGTSFAAPQIAGLAAYFMSLSQQELPWTPQKEHQPPYLDAPNLHTKGKVSKAVKDYLVALSYPRIPGGVNVGYNGAEYNTCDVVPGTSVVKRQQGEDSLLNLDEFGFEPILNRRDSSASVCSLSSRSSATSSSSWTTSWATSSTASSSSSSISITTIATATTSLPPWKTSDSLRECLLDPDFSKVNSCLHSLASAYPDSSSTSFPIPSPSPTSPGGPDPRCNGLIKCSHDPDPPSPPPTSASPPTSALPPDIPPSPTPAPPSPTPDPPSPTPAPPTPPDPPAPPAPPAKPSTSPTPEPVCLGFNIFPGCG</sequence>
<feature type="region of interest" description="Disordered" evidence="7">
    <location>
        <begin position="1056"/>
        <end position="1169"/>
    </location>
</feature>
<feature type="active site" description="Charge relay system" evidence="5">
    <location>
        <position position="619"/>
    </location>
</feature>
<dbReference type="PANTHER" id="PTHR43806">
    <property type="entry name" value="PEPTIDASE S8"/>
    <property type="match status" value="1"/>
</dbReference>
<feature type="compositionally biased region" description="Low complexity" evidence="7">
    <location>
        <begin position="110"/>
        <end position="121"/>
    </location>
</feature>
<dbReference type="AlphaFoldDB" id="A0A370TTS0"/>
<dbReference type="Gene3D" id="3.40.50.200">
    <property type="entry name" value="Peptidase S8/S53 domain"/>
    <property type="match status" value="1"/>
</dbReference>
<proteinExistence type="inferred from homology"/>
<gene>
    <name evidence="10" type="ORF">BP5553_03244</name>
</gene>
<evidence type="ECO:0000256" key="3">
    <source>
        <dbReference type="ARBA" id="ARBA00022801"/>
    </source>
</evidence>
<dbReference type="InterPro" id="IPR036852">
    <property type="entry name" value="Peptidase_S8/S53_dom_sf"/>
</dbReference>
<protein>
    <recommendedName>
        <fullName evidence="9">Peptidase S8/S53 domain-containing protein</fullName>
    </recommendedName>
</protein>
<dbReference type="PROSITE" id="PS00136">
    <property type="entry name" value="SUBTILASE_ASP"/>
    <property type="match status" value="1"/>
</dbReference>
<dbReference type="PROSITE" id="PS00138">
    <property type="entry name" value="SUBTILASE_SER"/>
    <property type="match status" value="1"/>
</dbReference>
<feature type="domain" description="Peptidase S8/S53" evidence="9">
    <location>
        <begin position="610"/>
        <end position="890"/>
    </location>
</feature>
<dbReference type="Proteomes" id="UP000254866">
    <property type="component" value="Unassembled WGS sequence"/>
</dbReference>
<feature type="signal peptide" evidence="8">
    <location>
        <begin position="1"/>
        <end position="19"/>
    </location>
</feature>
<evidence type="ECO:0000313" key="10">
    <source>
        <dbReference type="EMBL" id="RDL38904.1"/>
    </source>
</evidence>
<evidence type="ECO:0000256" key="2">
    <source>
        <dbReference type="ARBA" id="ARBA00022670"/>
    </source>
</evidence>
<organism evidence="10 11">
    <name type="scientific">Venustampulla echinocandica</name>
    <dbReference type="NCBI Taxonomy" id="2656787"/>
    <lineage>
        <taxon>Eukaryota</taxon>
        <taxon>Fungi</taxon>
        <taxon>Dikarya</taxon>
        <taxon>Ascomycota</taxon>
        <taxon>Pezizomycotina</taxon>
        <taxon>Leotiomycetes</taxon>
        <taxon>Helotiales</taxon>
        <taxon>Pleuroascaceae</taxon>
        <taxon>Venustampulla</taxon>
    </lineage>
</organism>
<feature type="compositionally biased region" description="Polar residues" evidence="7">
    <location>
        <begin position="95"/>
        <end position="108"/>
    </location>
</feature>
<feature type="compositionally biased region" description="Low complexity" evidence="7">
    <location>
        <begin position="153"/>
        <end position="170"/>
    </location>
</feature>
<dbReference type="Pfam" id="PF00082">
    <property type="entry name" value="Peptidase_S8"/>
    <property type="match status" value="1"/>
</dbReference>
<feature type="chain" id="PRO_5016638783" description="Peptidase S8/S53 domain-containing protein" evidence="8">
    <location>
        <begin position="20"/>
        <end position="1169"/>
    </location>
</feature>
<dbReference type="RefSeq" id="XP_031871560.1">
    <property type="nucleotide sequence ID" value="XM_032011867.1"/>
</dbReference>
<keyword evidence="11" id="KW-1185">Reference proteome</keyword>
<feature type="region of interest" description="Disordered" evidence="7">
    <location>
        <begin position="438"/>
        <end position="471"/>
    </location>
</feature>
<dbReference type="PRINTS" id="PR00723">
    <property type="entry name" value="SUBTILISIN"/>
</dbReference>
<feature type="compositionally biased region" description="Polar residues" evidence="7">
    <location>
        <begin position="139"/>
        <end position="152"/>
    </location>
</feature>
<feature type="region of interest" description="Disordered" evidence="7">
    <location>
        <begin position="985"/>
        <end position="1006"/>
    </location>
</feature>
<evidence type="ECO:0000313" key="11">
    <source>
        <dbReference type="Proteomes" id="UP000254866"/>
    </source>
</evidence>
<evidence type="ECO:0000256" key="4">
    <source>
        <dbReference type="ARBA" id="ARBA00022825"/>
    </source>
</evidence>
<dbReference type="PROSITE" id="PS51892">
    <property type="entry name" value="SUBTILASE"/>
    <property type="match status" value="1"/>
</dbReference>
<evidence type="ECO:0000256" key="8">
    <source>
        <dbReference type="SAM" id="SignalP"/>
    </source>
</evidence>
<dbReference type="STRING" id="2656787.A0A370TTS0"/>
<dbReference type="InterPro" id="IPR023827">
    <property type="entry name" value="Peptidase_S8_Asp-AS"/>
</dbReference>
<evidence type="ECO:0000259" key="9">
    <source>
        <dbReference type="Pfam" id="PF00082"/>
    </source>
</evidence>
<dbReference type="GO" id="GO:0004252">
    <property type="term" value="F:serine-type endopeptidase activity"/>
    <property type="evidence" value="ECO:0007669"/>
    <property type="project" value="UniProtKB-UniRule"/>
</dbReference>
<evidence type="ECO:0000256" key="7">
    <source>
        <dbReference type="SAM" id="MobiDB-lite"/>
    </source>
</evidence>
<keyword evidence="8" id="KW-0732">Signal</keyword>
<name>A0A370TTS0_9HELO</name>
<dbReference type="GeneID" id="43596093"/>
<comment type="similarity">
    <text evidence="1 5 6">Belongs to the peptidase S8 family.</text>
</comment>
<comment type="caution">
    <text evidence="10">The sequence shown here is derived from an EMBL/GenBank/DDBJ whole genome shotgun (WGS) entry which is preliminary data.</text>
</comment>
<dbReference type="PANTHER" id="PTHR43806:SF11">
    <property type="entry name" value="CEREVISIN-RELATED"/>
    <property type="match status" value="1"/>
</dbReference>
<feature type="region of interest" description="Disordered" evidence="7">
    <location>
        <begin position="95"/>
        <end position="173"/>
    </location>
</feature>
<dbReference type="InterPro" id="IPR023828">
    <property type="entry name" value="Peptidase_S8_Ser-AS"/>
</dbReference>
<evidence type="ECO:0000256" key="5">
    <source>
        <dbReference type="PROSITE-ProRule" id="PRU01240"/>
    </source>
</evidence>
<keyword evidence="3 5" id="KW-0378">Hydrolase</keyword>
<dbReference type="SUPFAM" id="SSF52743">
    <property type="entry name" value="Subtilisin-like"/>
    <property type="match status" value="1"/>
</dbReference>
<feature type="compositionally biased region" description="Pro residues" evidence="7">
    <location>
        <begin position="1092"/>
        <end position="1156"/>
    </location>
</feature>
<dbReference type="InterPro" id="IPR050131">
    <property type="entry name" value="Peptidase_S8_subtilisin-like"/>
</dbReference>
<keyword evidence="4 5" id="KW-0720">Serine protease</keyword>
<feature type="active site" description="Charge relay system" evidence="5">
    <location>
        <position position="863"/>
    </location>
</feature>
<reference evidence="10 11" key="1">
    <citation type="journal article" date="2018" name="IMA Fungus">
        <title>IMA Genome-F 9: Draft genome sequence of Annulohypoxylon stygium, Aspergillus mulundensis, Berkeleyomyces basicola (syn. Thielaviopsis basicola), Ceratocystis smalleyi, two Cercospora beticola strains, Coleophoma cylindrospora, Fusarium fracticaudum, Phialophora cf. hyalina, and Morchella septimelata.</title>
        <authorList>
            <person name="Wingfield B.D."/>
            <person name="Bills G.F."/>
            <person name="Dong Y."/>
            <person name="Huang W."/>
            <person name="Nel W.J."/>
            <person name="Swalarsk-Parry B.S."/>
            <person name="Vaghefi N."/>
            <person name="Wilken P.M."/>
            <person name="An Z."/>
            <person name="de Beer Z.W."/>
            <person name="De Vos L."/>
            <person name="Chen L."/>
            <person name="Duong T.A."/>
            <person name="Gao Y."/>
            <person name="Hammerbacher A."/>
            <person name="Kikkert J.R."/>
            <person name="Li Y."/>
            <person name="Li H."/>
            <person name="Li K."/>
            <person name="Li Q."/>
            <person name="Liu X."/>
            <person name="Ma X."/>
            <person name="Naidoo K."/>
            <person name="Pethybridge S.J."/>
            <person name="Sun J."/>
            <person name="Steenkamp E.T."/>
            <person name="van der Nest M.A."/>
            <person name="van Wyk S."/>
            <person name="Wingfield M.J."/>
            <person name="Xiong C."/>
            <person name="Yue Q."/>
            <person name="Zhang X."/>
        </authorList>
    </citation>
    <scope>NUCLEOTIDE SEQUENCE [LARGE SCALE GENOMIC DNA]</scope>
    <source>
        <strain evidence="10 11">BP 5553</strain>
    </source>
</reference>
<dbReference type="OrthoDB" id="3565429at2759"/>
<evidence type="ECO:0000256" key="1">
    <source>
        <dbReference type="ARBA" id="ARBA00011073"/>
    </source>
</evidence>
<keyword evidence="2 5" id="KW-0645">Protease</keyword>